<keyword evidence="19" id="KW-1185">Reference proteome</keyword>
<feature type="compositionally biased region" description="Polar residues" evidence="14">
    <location>
        <begin position="1"/>
        <end position="35"/>
    </location>
</feature>
<evidence type="ECO:0000256" key="4">
    <source>
        <dbReference type="ARBA" id="ARBA00022741"/>
    </source>
</evidence>
<dbReference type="SMART" id="SM00490">
    <property type="entry name" value="HELICc"/>
    <property type="match status" value="1"/>
</dbReference>
<feature type="domain" description="DBINO" evidence="17">
    <location>
        <begin position="711"/>
        <end position="836"/>
    </location>
</feature>
<evidence type="ECO:0000259" key="17">
    <source>
        <dbReference type="PROSITE" id="PS51413"/>
    </source>
</evidence>
<comment type="catalytic activity">
    <reaction evidence="12">
        <text>ATP + H2O = ADP + phosphate + H(+)</text>
        <dbReference type="Rhea" id="RHEA:13065"/>
        <dbReference type="ChEBI" id="CHEBI:15377"/>
        <dbReference type="ChEBI" id="CHEBI:15378"/>
        <dbReference type="ChEBI" id="CHEBI:30616"/>
        <dbReference type="ChEBI" id="CHEBI:43474"/>
        <dbReference type="ChEBI" id="CHEBI:456216"/>
    </reaction>
</comment>
<dbReference type="PROSITE" id="PS51413">
    <property type="entry name" value="DBINO"/>
    <property type="match status" value="1"/>
</dbReference>
<dbReference type="Gene3D" id="3.40.50.10810">
    <property type="entry name" value="Tandem AAA-ATPase domain"/>
    <property type="match status" value="1"/>
</dbReference>
<evidence type="ECO:0000256" key="5">
    <source>
        <dbReference type="ARBA" id="ARBA00022763"/>
    </source>
</evidence>
<dbReference type="SUPFAM" id="SSF52540">
    <property type="entry name" value="P-loop containing nucleoside triphosphate hydrolases"/>
    <property type="match status" value="2"/>
</dbReference>
<keyword evidence="5 12" id="KW-0227">DNA damage</keyword>
<dbReference type="Gene3D" id="3.40.50.300">
    <property type="entry name" value="P-loop containing nucleotide triphosphate hydrolases"/>
    <property type="match status" value="1"/>
</dbReference>
<dbReference type="SMART" id="SM00487">
    <property type="entry name" value="DEXDc"/>
    <property type="match status" value="1"/>
</dbReference>
<keyword evidence="4" id="KW-0547">Nucleotide-binding</keyword>
<dbReference type="EC" id="3.6.4.-" evidence="12"/>
<protein>
    <recommendedName>
        <fullName evidence="3 12">Chromatin-remodeling ATPase INO80</fullName>
        <ecNumber evidence="12">3.6.4.-</ecNumber>
    </recommendedName>
</protein>
<dbReference type="InterPro" id="IPR000330">
    <property type="entry name" value="SNF2_N"/>
</dbReference>
<evidence type="ECO:0000256" key="8">
    <source>
        <dbReference type="ARBA" id="ARBA00023125"/>
    </source>
</evidence>
<evidence type="ECO:0000256" key="7">
    <source>
        <dbReference type="ARBA" id="ARBA00022840"/>
    </source>
</evidence>
<keyword evidence="10 12" id="KW-0234">DNA repair</keyword>
<feature type="compositionally biased region" description="Basic and acidic residues" evidence="14">
    <location>
        <begin position="522"/>
        <end position="532"/>
    </location>
</feature>
<dbReference type="InterPro" id="IPR050520">
    <property type="entry name" value="INO80/SWR1_helicase"/>
</dbReference>
<dbReference type="PROSITE" id="PS51192">
    <property type="entry name" value="HELICASE_ATP_BIND_1"/>
    <property type="match status" value="1"/>
</dbReference>
<evidence type="ECO:0000256" key="13">
    <source>
        <dbReference type="SAM" id="Coils"/>
    </source>
</evidence>
<comment type="subcellular location">
    <subcellularLocation>
        <location evidence="1 12">Nucleus</location>
    </subcellularLocation>
</comment>
<name>A0ABR2W4U5_9FUNG</name>
<comment type="similarity">
    <text evidence="2 12">Belongs to the SNF2/RAD54 helicase family.</text>
</comment>
<dbReference type="Pfam" id="PF00176">
    <property type="entry name" value="SNF2-rel_dom"/>
    <property type="match status" value="1"/>
</dbReference>
<feature type="region of interest" description="Disordered" evidence="14">
    <location>
        <begin position="1"/>
        <end position="589"/>
    </location>
</feature>
<feature type="domain" description="Helicase C-terminal" evidence="16">
    <location>
        <begin position="1538"/>
        <end position="1699"/>
    </location>
</feature>
<evidence type="ECO:0000313" key="18">
    <source>
        <dbReference type="EMBL" id="KAK9720198.1"/>
    </source>
</evidence>
<feature type="compositionally biased region" description="Polar residues" evidence="14">
    <location>
        <begin position="308"/>
        <end position="320"/>
    </location>
</feature>
<dbReference type="Pfam" id="PF00271">
    <property type="entry name" value="Helicase_C"/>
    <property type="match status" value="1"/>
</dbReference>
<dbReference type="InterPro" id="IPR014001">
    <property type="entry name" value="Helicase_ATP-bd"/>
</dbReference>
<dbReference type="InterPro" id="IPR020838">
    <property type="entry name" value="DBINO"/>
</dbReference>
<feature type="domain" description="Helicase ATP-binding" evidence="15">
    <location>
        <begin position="957"/>
        <end position="1128"/>
    </location>
</feature>
<keyword evidence="9" id="KW-0010">Activator</keyword>
<dbReference type="EMBL" id="JASJQH010007021">
    <property type="protein sequence ID" value="KAK9720198.1"/>
    <property type="molecule type" value="Genomic_DNA"/>
</dbReference>
<comment type="subunit">
    <text evidence="12">Component of the INO80 chromatin-remodeling complex.</text>
</comment>
<feature type="compositionally biased region" description="Polar residues" evidence="14">
    <location>
        <begin position="269"/>
        <end position="282"/>
    </location>
</feature>
<keyword evidence="18" id="KW-0347">Helicase</keyword>
<feature type="compositionally biased region" description="Polar residues" evidence="14">
    <location>
        <begin position="375"/>
        <end position="388"/>
    </location>
</feature>
<dbReference type="InterPro" id="IPR038718">
    <property type="entry name" value="SNF2-like_sf"/>
</dbReference>
<keyword evidence="11" id="KW-0539">Nucleus</keyword>
<dbReference type="InterPro" id="IPR049730">
    <property type="entry name" value="SNF2/RAD54-like_C"/>
</dbReference>
<feature type="compositionally biased region" description="Polar residues" evidence="14">
    <location>
        <begin position="457"/>
        <end position="468"/>
    </location>
</feature>
<feature type="compositionally biased region" description="Polar residues" evidence="14">
    <location>
        <begin position="132"/>
        <end position="141"/>
    </location>
</feature>
<evidence type="ECO:0000256" key="12">
    <source>
        <dbReference type="RuleBase" id="RU368001"/>
    </source>
</evidence>
<dbReference type="InterPro" id="IPR027417">
    <property type="entry name" value="P-loop_NTPase"/>
</dbReference>
<feature type="compositionally biased region" description="Polar residues" evidence="14">
    <location>
        <begin position="228"/>
        <end position="257"/>
    </location>
</feature>
<evidence type="ECO:0000256" key="10">
    <source>
        <dbReference type="ARBA" id="ARBA00023204"/>
    </source>
</evidence>
<feature type="compositionally biased region" description="Basic and acidic residues" evidence="14">
    <location>
        <begin position="488"/>
        <end position="510"/>
    </location>
</feature>
<dbReference type="Proteomes" id="UP001479436">
    <property type="component" value="Unassembled WGS sequence"/>
</dbReference>
<feature type="compositionally biased region" description="Low complexity" evidence="14">
    <location>
        <begin position="1760"/>
        <end position="1772"/>
    </location>
</feature>
<evidence type="ECO:0000256" key="14">
    <source>
        <dbReference type="SAM" id="MobiDB-lite"/>
    </source>
</evidence>
<comment type="function">
    <text evidence="12">ATPase component of the INO80 complex which remodels chromatin by shifting nucleosomes and is involved in DNA repair.</text>
</comment>
<evidence type="ECO:0000256" key="1">
    <source>
        <dbReference type="ARBA" id="ARBA00004123"/>
    </source>
</evidence>
<sequence length="1792" mass="204710">MNPESNSSTRRNSVSHSPKSNPLAHSSNQTSSRISPQLHYPPNPTSPIGGGYLDRISPQADYGYRPKESFSLPPLSLPPVSPGHSSYHTQQSPQFHLPSLNSRSAPSGHYSSGNYPAGVGSTSPSSPLPHMSNPTHSSWDPSNRPLENDSRQHLSPTPFVNNEAEPYEERYDYSYPRGSREQLPQPENSGYLKGPEDRLSSRWSPSRSPVQSQPHLSYQQNEDKSPRLNVTNTHWSTGSNLNLTQQYPPISSPQTDPEASRWSPRHSPLLTTSKSATGSSPKTENEEDAEKRSSRKFSIKHEAHGIMSISQLLSDQNTSKYDPPTAENEPRNSGNADGEFPKEFVPSWQQSSRGQGDKDNSVPVGHPETSRIYEASSNYASNETTLDNRSSRYRSILNDDEMKDSLEIPSRGDTVSLKQDVSEGETEATELTDLGEELSPSVGDSKPHYESKMAISKLSNDPDLSNISDMDDSKLAESSRRQATLRENSSHKSQDRYKKHKSSSDRKRNAENSTSEQEDISILDKRTNDGISKRSHKSSSKHRSISHKFKKHAGVSSSESSGDELEGKSRRRSKKWNLNSSSEEDSTVEDELVNKLELIRYMVSIHRRHQKILTDYEKRCAKKKKRLQRRFVEKYEQRFGIRRAQISDDDDEEIVDDVPALKTEEVPLSESRNHIYPKSTETHFQDESIIEEVPEIVGSKEDDFETLRHRTWLSIARKHVPKVSRILAQSVAVRSTNSKKIAQLCQREVKKAAYKTVKLHRELPNKSKRAMREMLIFWKKNEKEERELRKKAEKEALERMKIEEELRESRRQARKLNFLITQTELYSHFIGKKIAPQSEDIPGSTNSEMQLSGENEKLEEIDFDDDDEEKLKEHARKSAQNALKLQAEKTREFDEAARQRRAEAEAEGGGMAVSQDDLDQMNFLNPTSMPSEPEVPQPKMLMCQLKNYQLKGLSWLANLYDQGINGILADEMGLGKTVQSISLLAHLAEAHNIWGPFLVIAPASTLHNWQQEVSRFVPGFKALPYWGSIKDRKVLRKFWSKKQLYSKDAPFHVLITSYQLIVTDEKYFQRVKWQYMVLDEAQAIKSSTSARWKTLLGFNCRNRLLLTGTPIQNSMQELWALLHFIMPTLFDSHEEFSEWFSRDIENHAENKGSLNEHQLKRLHMILKPFMLRRIKRNVQNELGEKIELEVDCELTARQRTLYKALKEKISVSELMERVNSLSENDGVDSLMNLVMQFRKVCNHPELFERADVSSPLAFCEYIPALPLNRDVDSPYVPYSAKNLITYTIPKRLYRNGGILRNVGDHSSAGIRNKYLHVLFSIWRASYINDSLFGDDKSTGCFSFLRFVNISPAEAEKTFFADVLRRWISHLVTIDTELTQMNYIRDADCSYRESSLYDRTLFALKPIQQTFFTNLDPVTNLVKLSEVVSYDYCFNPMKKHAPCYITRATAPCIEYNCSDKGFVNEQRDLMFSQEIRALLMGVEGYVPSHQRNSYNPTFNFLERTERTGVLGEPFLAQGFSNILVPSMLKFITDSGKLHTLDKLLVKLKAEGHRVLVYFQMTRMIDLMEEYLTFRQHSYLRLDGSSKISDRRDMVMDWQTRPDIFVFLLSTRAGGLGINLTAADTVIFYDSDWNPTVDQQAMDRAHRLGQTRQVTVYRLITKGTIEEKILIRAKQKDEIQKVVISGGEFKQNVDFKAKEIVSLLLDDDEIEKSLKELKKNGDGETKAKKSKPKKSEGAPSKNKAISKRIEELWADGEPTFQSDSSDVSSNTSTGSKRKKPVKSTENEAKKAKQE</sequence>
<evidence type="ECO:0000256" key="6">
    <source>
        <dbReference type="ARBA" id="ARBA00022801"/>
    </source>
</evidence>
<evidence type="ECO:0000259" key="15">
    <source>
        <dbReference type="PROSITE" id="PS51192"/>
    </source>
</evidence>
<dbReference type="CDD" id="cd18793">
    <property type="entry name" value="SF2_C_SNF"/>
    <property type="match status" value="1"/>
</dbReference>
<feature type="coiled-coil region" evidence="13">
    <location>
        <begin position="780"/>
        <end position="812"/>
    </location>
</feature>
<dbReference type="PANTHER" id="PTHR45685:SF2">
    <property type="entry name" value="CHROMATIN-REMODELING ATPASE INO80"/>
    <property type="match status" value="1"/>
</dbReference>
<keyword evidence="13" id="KW-0175">Coiled coil</keyword>
<evidence type="ECO:0000256" key="11">
    <source>
        <dbReference type="ARBA" id="ARBA00023242"/>
    </source>
</evidence>
<feature type="compositionally biased region" description="Basic and acidic residues" evidence="14">
    <location>
        <begin position="471"/>
        <end position="480"/>
    </location>
</feature>
<evidence type="ECO:0000256" key="2">
    <source>
        <dbReference type="ARBA" id="ARBA00007025"/>
    </source>
</evidence>
<dbReference type="InterPro" id="IPR031047">
    <property type="entry name" value="DEXQc_INO80"/>
</dbReference>
<dbReference type="PANTHER" id="PTHR45685">
    <property type="entry name" value="HELICASE SRCAP-RELATED"/>
    <property type="match status" value="1"/>
</dbReference>
<evidence type="ECO:0000313" key="19">
    <source>
        <dbReference type="Proteomes" id="UP001479436"/>
    </source>
</evidence>
<reference evidence="18 19" key="1">
    <citation type="submission" date="2023-04" db="EMBL/GenBank/DDBJ databases">
        <title>Genome of Basidiobolus ranarum AG-B5.</title>
        <authorList>
            <person name="Stajich J.E."/>
            <person name="Carter-House D."/>
            <person name="Gryganskyi A."/>
        </authorList>
    </citation>
    <scope>NUCLEOTIDE SEQUENCE [LARGE SCALE GENOMIC DNA]</scope>
    <source>
        <strain evidence="18 19">AG-B5</strain>
    </source>
</reference>
<evidence type="ECO:0000256" key="9">
    <source>
        <dbReference type="ARBA" id="ARBA00023159"/>
    </source>
</evidence>
<accession>A0ABR2W4U5</accession>
<feature type="compositionally biased region" description="Low complexity" evidence="14">
    <location>
        <begin position="201"/>
        <end position="214"/>
    </location>
</feature>
<dbReference type="Pfam" id="PF13892">
    <property type="entry name" value="DBINO"/>
    <property type="match status" value="1"/>
</dbReference>
<dbReference type="GO" id="GO:0004386">
    <property type="term" value="F:helicase activity"/>
    <property type="evidence" value="ECO:0007669"/>
    <property type="project" value="UniProtKB-KW"/>
</dbReference>
<feature type="compositionally biased region" description="Polar residues" evidence="14">
    <location>
        <begin position="87"/>
        <end position="125"/>
    </location>
</feature>
<evidence type="ECO:0000256" key="3">
    <source>
        <dbReference type="ARBA" id="ARBA00019805"/>
    </source>
</evidence>
<feature type="compositionally biased region" description="Acidic residues" evidence="14">
    <location>
        <begin position="422"/>
        <end position="436"/>
    </location>
</feature>
<gene>
    <name evidence="18" type="primary">INO80</name>
    <name evidence="18" type="ORF">K7432_004290</name>
</gene>
<comment type="caution">
    <text evidence="18">The sequence shown here is derived from an EMBL/GenBank/DDBJ whole genome shotgun (WGS) entry which is preliminary data.</text>
</comment>
<feature type="region of interest" description="Disordered" evidence="14">
    <location>
        <begin position="1714"/>
        <end position="1792"/>
    </location>
</feature>
<dbReference type="PROSITE" id="PS51194">
    <property type="entry name" value="HELICASE_CTER"/>
    <property type="match status" value="1"/>
</dbReference>
<feature type="compositionally biased region" description="Basic residues" evidence="14">
    <location>
        <begin position="533"/>
        <end position="553"/>
    </location>
</feature>
<dbReference type="CDD" id="cd18002">
    <property type="entry name" value="DEXQc_INO80"/>
    <property type="match status" value="1"/>
</dbReference>
<feature type="compositionally biased region" description="Basic and acidic residues" evidence="14">
    <location>
        <begin position="1714"/>
        <end position="1725"/>
    </location>
</feature>
<keyword evidence="7 12" id="KW-0067">ATP-binding</keyword>
<organism evidence="18 19">
    <name type="scientific">Basidiobolus ranarum</name>
    <dbReference type="NCBI Taxonomy" id="34480"/>
    <lineage>
        <taxon>Eukaryota</taxon>
        <taxon>Fungi</taxon>
        <taxon>Fungi incertae sedis</taxon>
        <taxon>Zoopagomycota</taxon>
        <taxon>Entomophthoromycotina</taxon>
        <taxon>Basidiobolomycetes</taxon>
        <taxon>Basidiobolales</taxon>
        <taxon>Basidiobolaceae</taxon>
        <taxon>Basidiobolus</taxon>
    </lineage>
</organism>
<keyword evidence="6 12" id="KW-0378">Hydrolase</keyword>
<dbReference type="InterPro" id="IPR001650">
    <property type="entry name" value="Helicase_C-like"/>
</dbReference>
<proteinExistence type="inferred from homology"/>
<evidence type="ECO:0000259" key="16">
    <source>
        <dbReference type="PROSITE" id="PS51194"/>
    </source>
</evidence>
<feature type="compositionally biased region" description="Basic and acidic residues" evidence="14">
    <location>
        <begin position="1780"/>
        <end position="1792"/>
    </location>
</feature>
<comment type="domain">
    <text evidence="12">The DBINO region is involved in binding to DNA.</text>
</comment>
<keyword evidence="8 12" id="KW-0238">DNA-binding</keyword>